<dbReference type="InterPro" id="IPR018062">
    <property type="entry name" value="HTH_AraC-typ_CS"/>
</dbReference>
<evidence type="ECO:0000313" key="7">
    <source>
        <dbReference type="Proteomes" id="UP000199643"/>
    </source>
</evidence>
<dbReference type="STRING" id="405671.SAMN05421827_102132"/>
<name>A0A1G7Q1J6_9SPHI</name>
<keyword evidence="4" id="KW-0812">Transmembrane</keyword>
<dbReference type="PANTHER" id="PTHR43280">
    <property type="entry name" value="ARAC-FAMILY TRANSCRIPTIONAL REGULATOR"/>
    <property type="match status" value="1"/>
</dbReference>
<dbReference type="Gene3D" id="1.10.10.60">
    <property type="entry name" value="Homeodomain-like"/>
    <property type="match status" value="1"/>
</dbReference>
<keyword evidence="3" id="KW-0804">Transcription</keyword>
<dbReference type="InterPro" id="IPR009057">
    <property type="entry name" value="Homeodomain-like_sf"/>
</dbReference>
<feature type="domain" description="HTH araC/xylS-type" evidence="5">
    <location>
        <begin position="219"/>
        <end position="326"/>
    </location>
</feature>
<accession>A0A1G7Q1J6</accession>
<organism evidence="6 7">
    <name type="scientific">Pedobacter terrae</name>
    <dbReference type="NCBI Taxonomy" id="405671"/>
    <lineage>
        <taxon>Bacteria</taxon>
        <taxon>Pseudomonadati</taxon>
        <taxon>Bacteroidota</taxon>
        <taxon>Sphingobacteriia</taxon>
        <taxon>Sphingobacteriales</taxon>
        <taxon>Sphingobacteriaceae</taxon>
        <taxon>Pedobacter</taxon>
    </lineage>
</organism>
<evidence type="ECO:0000256" key="3">
    <source>
        <dbReference type="ARBA" id="ARBA00023163"/>
    </source>
</evidence>
<evidence type="ECO:0000259" key="5">
    <source>
        <dbReference type="PROSITE" id="PS01124"/>
    </source>
</evidence>
<evidence type="ECO:0000256" key="4">
    <source>
        <dbReference type="SAM" id="Phobius"/>
    </source>
</evidence>
<feature type="transmembrane region" description="Helical" evidence="4">
    <location>
        <begin position="108"/>
        <end position="126"/>
    </location>
</feature>
<keyword evidence="4" id="KW-0472">Membrane</keyword>
<dbReference type="EMBL" id="FNCH01000002">
    <property type="protein sequence ID" value="SDF92442.1"/>
    <property type="molecule type" value="Genomic_DNA"/>
</dbReference>
<dbReference type="SMART" id="SM00342">
    <property type="entry name" value="HTH_ARAC"/>
    <property type="match status" value="1"/>
</dbReference>
<dbReference type="AlphaFoldDB" id="A0A1G7Q1J6"/>
<keyword evidence="4" id="KW-1133">Transmembrane helix</keyword>
<dbReference type="Proteomes" id="UP000199643">
    <property type="component" value="Unassembled WGS sequence"/>
</dbReference>
<feature type="transmembrane region" description="Helical" evidence="4">
    <location>
        <begin position="138"/>
        <end position="157"/>
    </location>
</feature>
<keyword evidence="2 6" id="KW-0238">DNA-binding</keyword>
<evidence type="ECO:0000256" key="1">
    <source>
        <dbReference type="ARBA" id="ARBA00023015"/>
    </source>
</evidence>
<sequence>MLLKLTSIFNKLILLSACLGIYVVFYKFQWTINEISLTERLWNPAWMLFGPLLHLALRSLPGARMTGKDGLHLIPAAITSVIYAYVWFGEIFHYTWAGSAFAFYQSSYLVISISLITYSCLTLNRLYSAQHTPANDLLVMWAAIYIIIATLMILMYLCWNVFKIDMGIDYRFFSYFLLLSKCFLGFRYLVNAPTALPAKLEDAVTPMYANSQLSTEMAERYSKMITDCFDNTNIYLKSDLSLELLSKTLDIPKHLLSQIFTVHMKLTFYKFVAQYRINYAIEQMKSSNGMLTIESLAYECGFNSKTSFNKYFKQITNLTPQEYQRTHLDPQRTP</sequence>
<feature type="transmembrane region" description="Helical" evidence="4">
    <location>
        <begin position="12"/>
        <end position="29"/>
    </location>
</feature>
<dbReference type="Pfam" id="PF12833">
    <property type="entry name" value="HTH_18"/>
    <property type="match status" value="1"/>
</dbReference>
<dbReference type="PROSITE" id="PS00041">
    <property type="entry name" value="HTH_ARAC_FAMILY_1"/>
    <property type="match status" value="1"/>
</dbReference>
<evidence type="ECO:0000256" key="2">
    <source>
        <dbReference type="ARBA" id="ARBA00023125"/>
    </source>
</evidence>
<dbReference type="OrthoDB" id="9779074at2"/>
<keyword evidence="7" id="KW-1185">Reference proteome</keyword>
<evidence type="ECO:0000313" key="6">
    <source>
        <dbReference type="EMBL" id="SDF92442.1"/>
    </source>
</evidence>
<dbReference type="PROSITE" id="PS01124">
    <property type="entry name" value="HTH_ARAC_FAMILY_2"/>
    <property type="match status" value="1"/>
</dbReference>
<dbReference type="GO" id="GO:0003700">
    <property type="term" value="F:DNA-binding transcription factor activity"/>
    <property type="evidence" value="ECO:0007669"/>
    <property type="project" value="InterPro"/>
</dbReference>
<gene>
    <name evidence="6" type="ORF">SAMN05421827_102132</name>
</gene>
<reference evidence="7" key="1">
    <citation type="submission" date="2016-10" db="EMBL/GenBank/DDBJ databases">
        <authorList>
            <person name="Varghese N."/>
            <person name="Submissions S."/>
        </authorList>
    </citation>
    <scope>NUCLEOTIDE SEQUENCE [LARGE SCALE GENOMIC DNA]</scope>
    <source>
        <strain evidence="7">DSM 17933</strain>
    </source>
</reference>
<protein>
    <submittedName>
        <fullName evidence="6">AraC-type DNA-binding protein</fullName>
    </submittedName>
</protein>
<dbReference type="InterPro" id="IPR018060">
    <property type="entry name" value="HTH_AraC"/>
</dbReference>
<dbReference type="SUPFAM" id="SSF46689">
    <property type="entry name" value="Homeodomain-like"/>
    <property type="match status" value="1"/>
</dbReference>
<feature type="transmembrane region" description="Helical" evidence="4">
    <location>
        <begin position="172"/>
        <end position="190"/>
    </location>
</feature>
<keyword evidence="1" id="KW-0805">Transcription regulation</keyword>
<feature type="transmembrane region" description="Helical" evidence="4">
    <location>
        <begin position="70"/>
        <end position="88"/>
    </location>
</feature>
<dbReference type="GO" id="GO:0043565">
    <property type="term" value="F:sequence-specific DNA binding"/>
    <property type="evidence" value="ECO:0007669"/>
    <property type="project" value="InterPro"/>
</dbReference>
<proteinExistence type="predicted"/>
<dbReference type="PANTHER" id="PTHR43280:SF29">
    <property type="entry name" value="ARAC-FAMILY TRANSCRIPTIONAL REGULATOR"/>
    <property type="match status" value="1"/>
</dbReference>